<dbReference type="InterPro" id="IPR043502">
    <property type="entry name" value="DNA/RNA_pol_sf"/>
</dbReference>
<dbReference type="Pfam" id="PF00078">
    <property type="entry name" value="RVT_1"/>
    <property type="match status" value="1"/>
</dbReference>
<gene>
    <name evidence="3" type="ORF">LTRI10_LOCUS21106</name>
</gene>
<dbReference type="PROSITE" id="PS50879">
    <property type="entry name" value="RNASE_H_1"/>
    <property type="match status" value="1"/>
</dbReference>
<evidence type="ECO:0000313" key="4">
    <source>
        <dbReference type="Proteomes" id="UP001497516"/>
    </source>
</evidence>
<dbReference type="InterPro" id="IPR036691">
    <property type="entry name" value="Endo/exonu/phosph_ase_sf"/>
</dbReference>
<dbReference type="PANTHER" id="PTHR33116">
    <property type="entry name" value="REVERSE TRANSCRIPTASE ZINC-BINDING DOMAIN-CONTAINING PROTEIN-RELATED-RELATED"/>
    <property type="match status" value="1"/>
</dbReference>
<dbReference type="GO" id="GO:0004523">
    <property type="term" value="F:RNA-DNA hybrid ribonuclease activity"/>
    <property type="evidence" value="ECO:0007669"/>
    <property type="project" value="InterPro"/>
</dbReference>
<organism evidence="3 4">
    <name type="scientific">Linum trigynum</name>
    <dbReference type="NCBI Taxonomy" id="586398"/>
    <lineage>
        <taxon>Eukaryota</taxon>
        <taxon>Viridiplantae</taxon>
        <taxon>Streptophyta</taxon>
        <taxon>Embryophyta</taxon>
        <taxon>Tracheophyta</taxon>
        <taxon>Spermatophyta</taxon>
        <taxon>Magnoliopsida</taxon>
        <taxon>eudicotyledons</taxon>
        <taxon>Gunneridae</taxon>
        <taxon>Pentapetalae</taxon>
        <taxon>rosids</taxon>
        <taxon>fabids</taxon>
        <taxon>Malpighiales</taxon>
        <taxon>Linaceae</taxon>
        <taxon>Linum</taxon>
    </lineage>
</organism>
<keyword evidence="4" id="KW-1185">Reference proteome</keyword>
<dbReference type="SUPFAM" id="SSF53098">
    <property type="entry name" value="Ribonuclease H-like"/>
    <property type="match status" value="1"/>
</dbReference>
<dbReference type="Pfam" id="PF13966">
    <property type="entry name" value="zf-RVT"/>
    <property type="match status" value="1"/>
</dbReference>
<dbReference type="InterPro" id="IPR036397">
    <property type="entry name" value="RNaseH_sf"/>
</dbReference>
<accession>A0AAV2E224</accession>
<protein>
    <recommendedName>
        <fullName evidence="5">Non-LTR retroelement reverse transcriptase</fullName>
    </recommendedName>
</protein>
<proteinExistence type="predicted"/>
<sequence>MSFVPNFKILAWNVGGAGGRAFLRALKLVLQTHRLDFVLLLEPQISGDAANSVCDSLGFPRSMRVEATGRKGGIWVFWRDTNLSPCLLSACSQHISLGVYSTANPPWVLTAIYASPRQGEQRVLWENLINQSKLIDVAWLLTGDFNAIWDLGEKSGPPSSNTMRRCRVFNERLNSAELVDLGFSGPKFTWTRGEENNTVKASRLDRSLCNLRWNVVFPNTSVIHLPRTQSDHNPILTTVFSQGNPEAGSRPFRFEAAWLSDANFKELVNNSWENQALLPNALSSLAGTLKEWNSSVFGNIQQKKRRFLARIRGVEDRLANQFSPGLAKLHSKLEAELDRVLEQEEMLWFQRARDKWVKFGERNTAYFHQQTNLRRRRNRIEALQDESDNWVNDPQSLALLVFDFVANLFLQDGSEYEDRLPTGQFPRLGLEELLELLRPFTAMDIHKAIFDMKPFQAPGPDGFHAAFYQQLWRVVGGSLTDMALAFFSTGELPPAVTDSTLVLIPKVEVPEKVTHLRPISLNNVSLKAITKAMTSRLKPVMRKLVSPRQSSFIPGRQTADNILVVQEVLHSFRKKRGKKGGLVFKIDLEKAYDRLRWDFLRDTLKEVGLPSSWISCIMYCVEQNRMRVLWNGELSQPICPSRGVRQGDPLSPYLFVLCMERLSHRIDLAVRDGLWKPVKLSANGPPLTHLFFADDLLLFAEAESHQITAIRQCLEDFCLSSGQQVNYNKSILYVSPNISRRKASQLSRRAGIPLKAALGRYLGIQAIQERVTKERYQSLILRIQKRMAPWKAKRLSFAARLSLTQSVSASLPVYNMQTELIPMGVCKSIDKLNRDFIWGDEEEKAKMHLVSWEKMTMPKKQGGVGIRSTRQANLAMLAKCAWRLLHDKDSIWTQVMKAKYGRHRQELDMIRPIQGSSFTWASIAKVASLLKKGCAWNIKSGRKTHFWLDCWVSQVPLRELAVDNVPPELEGVKVADMVGEDGCWKTELFVNLLPEEVTQRILSVAVDSASDEEDQLFWTASSDGRFTTKSAFSLLTQHQPDQDEGIWKIIWKLPTLERVRCFMWQAFLDRLATNVLRYSRRVADSPDCERCAGQPESVLHILRDCTPALFFWSRHVPLHQQASFFSCNQREWLSMNLKSGDSAGNGVEWPGFFSTAAWLIWKNRTTACFKGIGAAMTPPTLEFSILTKTKLWYDSWNSSDLGLDSRSRPARRVLADIGWGGPESGWVTMNIDGASNGNPGPAGAGGLLRDGTGKWLKGFVASLGTATTVLAELWAFSHGLDLAWKEGHRAIKIETDSQLAIQLIERRHDPIHPHATLLAGIRKRISREWLVRIVHTYREGNRAADWLSKHSLVYPYGVYELAEPPNGLKQVLRDDMLGATFQRRIVTPPSSIP</sequence>
<evidence type="ECO:0008006" key="5">
    <source>
        <dbReference type="Google" id="ProtNLM"/>
    </source>
</evidence>
<dbReference type="GO" id="GO:0003676">
    <property type="term" value="F:nucleic acid binding"/>
    <property type="evidence" value="ECO:0007669"/>
    <property type="project" value="InterPro"/>
</dbReference>
<dbReference type="InterPro" id="IPR005135">
    <property type="entry name" value="Endo/exonuclease/phosphatase"/>
</dbReference>
<dbReference type="EMBL" id="OZ034816">
    <property type="protein sequence ID" value="CAL1379595.1"/>
    <property type="molecule type" value="Genomic_DNA"/>
</dbReference>
<dbReference type="Gene3D" id="3.30.420.10">
    <property type="entry name" value="Ribonuclease H-like superfamily/Ribonuclease H"/>
    <property type="match status" value="1"/>
</dbReference>
<dbReference type="Pfam" id="PF13456">
    <property type="entry name" value="RVT_3"/>
    <property type="match status" value="1"/>
</dbReference>
<dbReference type="InterPro" id="IPR044730">
    <property type="entry name" value="RNase_H-like_dom_plant"/>
</dbReference>
<dbReference type="InterPro" id="IPR026960">
    <property type="entry name" value="RVT-Znf"/>
</dbReference>
<name>A0AAV2E224_9ROSI</name>
<dbReference type="CDD" id="cd01650">
    <property type="entry name" value="RT_nLTR_like"/>
    <property type="match status" value="1"/>
</dbReference>
<dbReference type="InterPro" id="IPR002156">
    <property type="entry name" value="RNaseH_domain"/>
</dbReference>
<dbReference type="InterPro" id="IPR000477">
    <property type="entry name" value="RT_dom"/>
</dbReference>
<dbReference type="PROSITE" id="PS50878">
    <property type="entry name" value="RT_POL"/>
    <property type="match status" value="1"/>
</dbReference>
<dbReference type="InterPro" id="IPR012337">
    <property type="entry name" value="RNaseH-like_sf"/>
</dbReference>
<dbReference type="SUPFAM" id="SSF56219">
    <property type="entry name" value="DNase I-like"/>
    <property type="match status" value="1"/>
</dbReference>
<dbReference type="PANTHER" id="PTHR33116:SF86">
    <property type="entry name" value="REVERSE TRANSCRIPTASE DOMAIN-CONTAINING PROTEIN"/>
    <property type="match status" value="1"/>
</dbReference>
<dbReference type="Proteomes" id="UP001497516">
    <property type="component" value="Chromosome 3"/>
</dbReference>
<dbReference type="CDD" id="cd06222">
    <property type="entry name" value="RNase_H_like"/>
    <property type="match status" value="1"/>
</dbReference>
<evidence type="ECO:0000259" key="2">
    <source>
        <dbReference type="PROSITE" id="PS50879"/>
    </source>
</evidence>
<dbReference type="Pfam" id="PF03372">
    <property type="entry name" value="Exo_endo_phos"/>
    <property type="match status" value="1"/>
</dbReference>
<feature type="domain" description="RNase H type-1" evidence="2">
    <location>
        <begin position="1223"/>
        <end position="1353"/>
    </location>
</feature>
<evidence type="ECO:0000259" key="1">
    <source>
        <dbReference type="PROSITE" id="PS50878"/>
    </source>
</evidence>
<dbReference type="SUPFAM" id="SSF56672">
    <property type="entry name" value="DNA/RNA polymerases"/>
    <property type="match status" value="1"/>
</dbReference>
<evidence type="ECO:0000313" key="3">
    <source>
        <dbReference type="EMBL" id="CAL1379595.1"/>
    </source>
</evidence>
<feature type="domain" description="Reverse transcriptase" evidence="1">
    <location>
        <begin position="485"/>
        <end position="766"/>
    </location>
</feature>
<dbReference type="Gene3D" id="3.60.10.10">
    <property type="entry name" value="Endonuclease/exonuclease/phosphatase"/>
    <property type="match status" value="1"/>
</dbReference>
<reference evidence="3 4" key="1">
    <citation type="submission" date="2024-04" db="EMBL/GenBank/DDBJ databases">
        <authorList>
            <person name="Fracassetti M."/>
        </authorList>
    </citation>
    <scope>NUCLEOTIDE SEQUENCE [LARGE SCALE GENOMIC DNA]</scope>
</reference>